<evidence type="ECO:0008006" key="5">
    <source>
        <dbReference type="Google" id="ProtNLM"/>
    </source>
</evidence>
<feature type="transmembrane region" description="Helical" evidence="2">
    <location>
        <begin position="86"/>
        <end position="104"/>
    </location>
</feature>
<feature type="transmembrane region" description="Helical" evidence="2">
    <location>
        <begin position="181"/>
        <end position="199"/>
    </location>
</feature>
<organism evidence="3 4">
    <name type="scientific">Haloactinopolyspora alba</name>
    <dbReference type="NCBI Taxonomy" id="648780"/>
    <lineage>
        <taxon>Bacteria</taxon>
        <taxon>Bacillati</taxon>
        <taxon>Actinomycetota</taxon>
        <taxon>Actinomycetes</taxon>
        <taxon>Jiangellales</taxon>
        <taxon>Jiangellaceae</taxon>
        <taxon>Haloactinopolyspora</taxon>
    </lineage>
</organism>
<feature type="transmembrane region" description="Helical" evidence="2">
    <location>
        <begin position="340"/>
        <end position="357"/>
    </location>
</feature>
<dbReference type="RefSeq" id="WP_106539675.1">
    <property type="nucleotide sequence ID" value="NZ_PYGE01000026.1"/>
</dbReference>
<feature type="compositionally biased region" description="Basic and acidic residues" evidence="1">
    <location>
        <begin position="1"/>
        <end position="11"/>
    </location>
</feature>
<dbReference type="AlphaFoldDB" id="A0A2P8DGS6"/>
<proteinExistence type="predicted"/>
<keyword evidence="2" id="KW-0472">Membrane</keyword>
<keyword evidence="4" id="KW-1185">Reference proteome</keyword>
<feature type="transmembrane region" description="Helical" evidence="2">
    <location>
        <begin position="451"/>
        <end position="477"/>
    </location>
</feature>
<dbReference type="EMBL" id="PYGE01000026">
    <property type="protein sequence ID" value="PSK96389.1"/>
    <property type="molecule type" value="Genomic_DNA"/>
</dbReference>
<dbReference type="SUPFAM" id="SSF53474">
    <property type="entry name" value="alpha/beta-Hydrolases"/>
    <property type="match status" value="1"/>
</dbReference>
<accession>A0A2P8DGS6</accession>
<evidence type="ECO:0000313" key="3">
    <source>
        <dbReference type="EMBL" id="PSK96389.1"/>
    </source>
</evidence>
<comment type="caution">
    <text evidence="3">The sequence shown here is derived from an EMBL/GenBank/DDBJ whole genome shotgun (WGS) entry which is preliminary data.</text>
</comment>
<dbReference type="Proteomes" id="UP000243528">
    <property type="component" value="Unassembled WGS sequence"/>
</dbReference>
<name>A0A2P8DGS6_9ACTN</name>
<sequence length="773" mass="82049">MDHTDRDDHSIDTGLGGHTELRVHGVSGSAPEDVLDHPLLKRVAGDDRAGFHRRWYPGGRSADLDADRRLEAYRWSELTSGHAARAAWLLLLPFMLANAAHWMLPGSRQTTGPQPQPAGRVAAAMLRLFALSLTLLLILTAGQAAVDLAAWQCGGYPRCASSSWLLAPVRDGWFSGPGGRVVAGAVVPALVVLAIGLLGRDHLRSGSATLRADADAPDAPLTWPRFWSGDPGARTLRAAHVAAASAALAAIVAWPATTLAASGVGRIVGITLCLCALAVLLAAAVVVVGRHEHVHSTVAAVQARRLALSLLALSAVYSMLDHGRWDPAGHLPGLRPAVTITVSVAAALVVLLAVAVVTRRPWARARDGFRPAMRGFAAPAVTAGALMIAAGFSAGLVYRFADLLGYAVIRQSTAAAAIRRTETAVGDESLSFEARRTAAEAQTPLILPPSLAWAGAAATGIIIAVVVVLGVVAVGAWRRLGPLMERVRREHGVAAGEREQQVRRVARAEVLATLTDGVGRVVARITLTAGGIVAAGLVYSIAVADSGRILEQSPWSAVTGFGTWVMGAFAIGLISLAWQTAQSPELRRTVGTLWDIGSFWPRAAHPMAPPSYGERAVPELAHRIRRLALSEPRARVVVSAHSQGSVLAAAAVLQLPDDAAARVALLTHGSPLRRFYARFYPAYVGPNALETLREHVDGRWRNLYRRTDPIGSWVLDPPGDEFRRVDRELRDPATLDQPVLGHAEYWDDPAYEPAVAGLFTTSSRWRASDSGPG</sequence>
<feature type="region of interest" description="Disordered" evidence="1">
    <location>
        <begin position="1"/>
        <end position="22"/>
    </location>
</feature>
<protein>
    <recommendedName>
        <fullName evidence="5">Integral membrane protein</fullName>
    </recommendedName>
</protein>
<feature type="transmembrane region" description="Helical" evidence="2">
    <location>
        <begin position="521"/>
        <end position="543"/>
    </location>
</feature>
<feature type="transmembrane region" description="Helical" evidence="2">
    <location>
        <begin position="555"/>
        <end position="578"/>
    </location>
</feature>
<keyword evidence="2" id="KW-0812">Transmembrane</keyword>
<keyword evidence="2" id="KW-1133">Transmembrane helix</keyword>
<dbReference type="OrthoDB" id="4320047at2"/>
<evidence type="ECO:0000313" key="4">
    <source>
        <dbReference type="Proteomes" id="UP000243528"/>
    </source>
</evidence>
<dbReference type="InterPro" id="IPR029058">
    <property type="entry name" value="AB_hydrolase_fold"/>
</dbReference>
<feature type="transmembrane region" description="Helical" evidence="2">
    <location>
        <begin position="377"/>
        <end position="398"/>
    </location>
</feature>
<feature type="transmembrane region" description="Helical" evidence="2">
    <location>
        <begin position="125"/>
        <end position="146"/>
    </location>
</feature>
<feature type="transmembrane region" description="Helical" evidence="2">
    <location>
        <begin position="241"/>
        <end position="261"/>
    </location>
</feature>
<evidence type="ECO:0000256" key="2">
    <source>
        <dbReference type="SAM" id="Phobius"/>
    </source>
</evidence>
<feature type="transmembrane region" description="Helical" evidence="2">
    <location>
        <begin position="301"/>
        <end position="320"/>
    </location>
</feature>
<evidence type="ECO:0000256" key="1">
    <source>
        <dbReference type="SAM" id="MobiDB-lite"/>
    </source>
</evidence>
<feature type="transmembrane region" description="Helical" evidence="2">
    <location>
        <begin position="267"/>
        <end position="289"/>
    </location>
</feature>
<reference evidence="3 4" key="1">
    <citation type="submission" date="2018-03" db="EMBL/GenBank/DDBJ databases">
        <title>Genomic Encyclopedia of Archaeal and Bacterial Type Strains, Phase II (KMG-II): from individual species to whole genera.</title>
        <authorList>
            <person name="Goeker M."/>
        </authorList>
    </citation>
    <scope>NUCLEOTIDE SEQUENCE [LARGE SCALE GENOMIC DNA]</scope>
    <source>
        <strain evidence="3 4">DSM 45211</strain>
    </source>
</reference>
<gene>
    <name evidence="3" type="ORF">CLV30_12648</name>
</gene>